<evidence type="ECO:0000256" key="2">
    <source>
        <dbReference type="ARBA" id="ARBA00022475"/>
    </source>
</evidence>
<proteinExistence type="predicted"/>
<feature type="transmembrane region" description="Helical" evidence="7">
    <location>
        <begin position="28"/>
        <end position="52"/>
    </location>
</feature>
<evidence type="ECO:0000256" key="6">
    <source>
        <dbReference type="SAM" id="MobiDB-lite"/>
    </source>
</evidence>
<keyword evidence="9" id="KW-1185">Reference proteome</keyword>
<comment type="subcellular location">
    <subcellularLocation>
        <location evidence="1">Cell membrane</location>
        <topology evidence="1">Multi-pass membrane protein</topology>
    </subcellularLocation>
</comment>
<evidence type="ECO:0000313" key="9">
    <source>
        <dbReference type="Proteomes" id="UP000182631"/>
    </source>
</evidence>
<dbReference type="EMBL" id="FITM01000113">
    <property type="protein sequence ID" value="SAY39006.1"/>
    <property type="molecule type" value="Genomic_DNA"/>
</dbReference>
<keyword evidence="2" id="KW-1003">Cell membrane</keyword>
<reference evidence="9" key="1">
    <citation type="submission" date="2016-02" db="EMBL/GenBank/DDBJ databases">
        <authorList>
            <person name="liu f."/>
        </authorList>
    </citation>
    <scope>NUCLEOTIDE SEQUENCE [LARGE SCALE GENOMIC DNA]</scope>
</reference>
<feature type="transmembrane region" description="Helical" evidence="7">
    <location>
        <begin position="64"/>
        <end position="81"/>
    </location>
</feature>
<dbReference type="InterPro" id="IPR020948">
    <property type="entry name" value="P_starv_induced_PsiE-like"/>
</dbReference>
<dbReference type="AlphaFoldDB" id="A0A165B153"/>
<feature type="region of interest" description="Disordered" evidence="6">
    <location>
        <begin position="150"/>
        <end position="174"/>
    </location>
</feature>
<evidence type="ECO:0000256" key="7">
    <source>
        <dbReference type="SAM" id="Phobius"/>
    </source>
</evidence>
<feature type="compositionally biased region" description="Gly residues" evidence="6">
    <location>
        <begin position="163"/>
        <end position="174"/>
    </location>
</feature>
<feature type="transmembrane region" description="Helical" evidence="7">
    <location>
        <begin position="123"/>
        <end position="142"/>
    </location>
</feature>
<evidence type="ECO:0000256" key="4">
    <source>
        <dbReference type="ARBA" id="ARBA00022989"/>
    </source>
</evidence>
<dbReference type="Pfam" id="PF06146">
    <property type="entry name" value="PsiE"/>
    <property type="match status" value="1"/>
</dbReference>
<accession>A0A165B153</accession>
<evidence type="ECO:0000256" key="3">
    <source>
        <dbReference type="ARBA" id="ARBA00022692"/>
    </source>
</evidence>
<dbReference type="Proteomes" id="UP000182631">
    <property type="component" value="Unassembled WGS sequence"/>
</dbReference>
<keyword evidence="5 7" id="KW-0472">Membrane</keyword>
<evidence type="ECO:0000256" key="1">
    <source>
        <dbReference type="ARBA" id="ARBA00004651"/>
    </source>
</evidence>
<gene>
    <name evidence="8" type="ORF">FLM9_1053</name>
</gene>
<evidence type="ECO:0000256" key="5">
    <source>
        <dbReference type="ARBA" id="ARBA00023136"/>
    </source>
</evidence>
<dbReference type="OrthoDB" id="488857at2"/>
<dbReference type="RefSeq" id="WP_143324607.1">
    <property type="nucleotide sequence ID" value="NZ_FITM01000113.1"/>
</dbReference>
<keyword evidence="3 7" id="KW-0812">Transmembrane</keyword>
<evidence type="ECO:0000313" key="8">
    <source>
        <dbReference type="EMBL" id="SAY39006.1"/>
    </source>
</evidence>
<sequence length="174" mass="18796">MRRLVSSIFDDRHFLDLLGRFERMLARVLAVALGVVIVVATIHLLVHMAQAVYRTDANLMGDGLVPLLGELLTLLIAIEVLENITAYLRQHTIQLELVLATALTALARKVIVFDKSDIEDPALLIVALGGAIVFLSAGYWMVRKAHNQTTKARGGPNDHHQSGAGGSVLQDGGG</sequence>
<keyword evidence="4 7" id="KW-1133">Transmembrane helix</keyword>
<evidence type="ECO:0008006" key="10">
    <source>
        <dbReference type="Google" id="ProtNLM"/>
    </source>
</evidence>
<dbReference type="GO" id="GO:0005886">
    <property type="term" value="C:plasma membrane"/>
    <property type="evidence" value="ECO:0007669"/>
    <property type="project" value="UniProtKB-SubCell"/>
</dbReference>
<name>A0A165B153_9SYNE</name>
<protein>
    <recommendedName>
        <fullName evidence="10">Phosphate-starvation-inducible E</fullName>
    </recommendedName>
</protein>
<organism evidence="8 9">
    <name type="scientific">Candidatus Synechococcus spongiarum</name>
    <dbReference type="NCBI Taxonomy" id="431041"/>
    <lineage>
        <taxon>Bacteria</taxon>
        <taxon>Bacillati</taxon>
        <taxon>Cyanobacteriota</taxon>
        <taxon>Cyanophyceae</taxon>
        <taxon>Synechococcales</taxon>
        <taxon>Synechococcaceae</taxon>
        <taxon>Synechococcus</taxon>
    </lineage>
</organism>